<evidence type="ECO:0000259" key="3">
    <source>
        <dbReference type="Pfam" id="PF07859"/>
    </source>
</evidence>
<accession>A0A6L7GEE0</accession>
<keyword evidence="2 4" id="KW-0378">Hydrolase</keyword>
<dbReference type="OrthoDB" id="9806180at2"/>
<dbReference type="PANTHER" id="PTHR48081">
    <property type="entry name" value="AB HYDROLASE SUPERFAMILY PROTEIN C4A8.06C"/>
    <property type="match status" value="1"/>
</dbReference>
<dbReference type="Proteomes" id="UP000473531">
    <property type="component" value="Unassembled WGS sequence"/>
</dbReference>
<feature type="domain" description="Alpha/beta hydrolase fold-3" evidence="3">
    <location>
        <begin position="87"/>
        <end position="290"/>
    </location>
</feature>
<evidence type="ECO:0000256" key="1">
    <source>
        <dbReference type="ARBA" id="ARBA00010515"/>
    </source>
</evidence>
<evidence type="ECO:0000313" key="4">
    <source>
        <dbReference type="EMBL" id="MXP14297.1"/>
    </source>
</evidence>
<dbReference type="InterPro" id="IPR002168">
    <property type="entry name" value="Lipase_GDXG_HIS_AS"/>
</dbReference>
<dbReference type="InterPro" id="IPR050300">
    <property type="entry name" value="GDXG_lipolytic_enzyme"/>
</dbReference>
<dbReference type="Gene3D" id="3.40.50.1820">
    <property type="entry name" value="alpha/beta hydrolase"/>
    <property type="match status" value="1"/>
</dbReference>
<dbReference type="InterPro" id="IPR029058">
    <property type="entry name" value="AB_hydrolase_fold"/>
</dbReference>
<dbReference type="EMBL" id="WTYU01000001">
    <property type="protein sequence ID" value="MXP14297.1"/>
    <property type="molecule type" value="Genomic_DNA"/>
</dbReference>
<dbReference type="GO" id="GO:0016787">
    <property type="term" value="F:hydrolase activity"/>
    <property type="evidence" value="ECO:0007669"/>
    <property type="project" value="UniProtKB-KW"/>
</dbReference>
<keyword evidence="5" id="KW-1185">Reference proteome</keyword>
<protein>
    <submittedName>
        <fullName evidence="4">Alpha/beta hydrolase fold domain-containing protein</fullName>
    </submittedName>
</protein>
<proteinExistence type="inferred from homology"/>
<dbReference type="InterPro" id="IPR013094">
    <property type="entry name" value="AB_hydrolase_3"/>
</dbReference>
<comment type="caution">
    <text evidence="4">The sequence shown here is derived from an EMBL/GenBank/DDBJ whole genome shotgun (WGS) entry which is preliminary data.</text>
</comment>
<dbReference type="AlphaFoldDB" id="A0A6L7GEE0"/>
<dbReference type="PROSITE" id="PS01173">
    <property type="entry name" value="LIPASE_GDXG_HIS"/>
    <property type="match status" value="1"/>
</dbReference>
<name>A0A6L7GEE0_9SPHN</name>
<dbReference type="SUPFAM" id="SSF53474">
    <property type="entry name" value="alpha/beta-Hydrolases"/>
    <property type="match status" value="1"/>
</dbReference>
<reference evidence="4 5" key="1">
    <citation type="submission" date="2019-12" db="EMBL/GenBank/DDBJ databases">
        <title>Genomic-based taxomic classification of the family Erythrobacteraceae.</title>
        <authorList>
            <person name="Xu L."/>
        </authorList>
    </citation>
    <scope>NUCLEOTIDE SEQUENCE [LARGE SCALE GENOMIC DNA]</scope>
    <source>
        <strain evidence="4 5">KCTC 52259</strain>
    </source>
</reference>
<evidence type="ECO:0000256" key="2">
    <source>
        <dbReference type="ARBA" id="ARBA00022801"/>
    </source>
</evidence>
<gene>
    <name evidence="4" type="ORF">GRI44_05975</name>
</gene>
<dbReference type="RefSeq" id="WP_160600473.1">
    <property type="nucleotide sequence ID" value="NZ_WTYU01000001.1"/>
</dbReference>
<sequence>MADTEHYVRDDVRGFLTMLEQMGGMALEDSSLEDGRQNYVAMGPMVEKDACDLAVLRDLTCPGPGSGGDIPLRLYDLRETREAGPVIMFFHGGGFVIGDLESHHNLCTEIAATMDLPVVAVDYRLAPEAPFPAAPDDCEAASRWVASSPAELGRTATGLIPMGDSAGGNLAIVITNQLAANPAQVPVVMQVPIYPVADDVSQHKSFLDFAKGFLLTGATMEWFSEQYAADPEDVRNYPMLGDCANTPPTVLCTAGLDPLRDSGRRYAAHLIEMGTDVTYLEFKGSIHGFTNLRKAIPSAQKDLETLLKAMKMMLGRIE</sequence>
<comment type="similarity">
    <text evidence="1">Belongs to the 'GDXG' lipolytic enzyme family.</text>
</comment>
<dbReference type="PANTHER" id="PTHR48081:SF8">
    <property type="entry name" value="ALPHA_BETA HYDROLASE FOLD-3 DOMAIN-CONTAINING PROTEIN-RELATED"/>
    <property type="match status" value="1"/>
</dbReference>
<evidence type="ECO:0000313" key="5">
    <source>
        <dbReference type="Proteomes" id="UP000473531"/>
    </source>
</evidence>
<organism evidence="4 5">
    <name type="scientific">Allopontixanthobacter confluentis</name>
    <dbReference type="NCBI Taxonomy" id="1849021"/>
    <lineage>
        <taxon>Bacteria</taxon>
        <taxon>Pseudomonadati</taxon>
        <taxon>Pseudomonadota</taxon>
        <taxon>Alphaproteobacteria</taxon>
        <taxon>Sphingomonadales</taxon>
        <taxon>Erythrobacteraceae</taxon>
        <taxon>Allopontixanthobacter</taxon>
    </lineage>
</organism>
<dbReference type="Pfam" id="PF07859">
    <property type="entry name" value="Abhydrolase_3"/>
    <property type="match status" value="1"/>
</dbReference>